<dbReference type="EC" id="3.6.4.13" evidence="2"/>
<dbReference type="InterPro" id="IPR011545">
    <property type="entry name" value="DEAD/DEAH_box_helicase_dom"/>
</dbReference>
<feature type="domain" description="DEAD-box RNA helicase Q" evidence="16">
    <location>
        <begin position="358"/>
        <end position="386"/>
    </location>
</feature>
<dbReference type="InterPro" id="IPR036875">
    <property type="entry name" value="Znf_CCHC_sf"/>
</dbReference>
<keyword evidence="9" id="KW-0694">RNA-binding</keyword>
<feature type="region of interest" description="Disordered" evidence="12">
    <location>
        <begin position="205"/>
        <end position="259"/>
    </location>
</feature>
<evidence type="ECO:0000256" key="10">
    <source>
        <dbReference type="PROSITE-ProRule" id="PRU00552"/>
    </source>
</evidence>
<evidence type="ECO:0000256" key="9">
    <source>
        <dbReference type="PROSITE-ProRule" id="PRU00117"/>
    </source>
</evidence>
<evidence type="ECO:0000256" key="4">
    <source>
        <dbReference type="ARBA" id="ARBA00022801"/>
    </source>
</evidence>
<dbReference type="Pfam" id="PF00270">
    <property type="entry name" value="DEAD"/>
    <property type="match status" value="1"/>
</dbReference>
<dbReference type="GO" id="GO:0003724">
    <property type="term" value="F:RNA helicase activity"/>
    <property type="evidence" value="ECO:0007669"/>
    <property type="project" value="UniProtKB-EC"/>
</dbReference>
<feature type="domain" description="Helicase ATP-binding" evidence="14">
    <location>
        <begin position="389"/>
        <end position="564"/>
    </location>
</feature>
<evidence type="ECO:0000313" key="17">
    <source>
        <dbReference type="Proteomes" id="UP000515154"/>
    </source>
</evidence>
<accession>A0A6P7TGI7</accession>
<keyword evidence="8" id="KW-0479">Metal-binding</keyword>
<feature type="short sequence motif" description="Q motif" evidence="10">
    <location>
        <begin position="358"/>
        <end position="386"/>
    </location>
</feature>
<dbReference type="Pfam" id="PF00098">
    <property type="entry name" value="zf-CCHC"/>
    <property type="match status" value="1"/>
</dbReference>
<dbReference type="InterPro" id="IPR001650">
    <property type="entry name" value="Helicase_C-like"/>
</dbReference>
<dbReference type="GO" id="GO:0003723">
    <property type="term" value="F:RNA binding"/>
    <property type="evidence" value="ECO:0007669"/>
    <property type="project" value="UniProtKB-UniRule"/>
</dbReference>
<dbReference type="RefSeq" id="XP_029650463.1">
    <property type="nucleotide sequence ID" value="XM_029794603.2"/>
</dbReference>
<dbReference type="InterPro" id="IPR001878">
    <property type="entry name" value="Znf_CCHC"/>
</dbReference>
<name>A0A6P7TGI7_9MOLL</name>
<dbReference type="SMART" id="SM00322">
    <property type="entry name" value="KH"/>
    <property type="match status" value="1"/>
</dbReference>
<dbReference type="PROSITE" id="PS51194">
    <property type="entry name" value="HELICASE_CTER"/>
    <property type="match status" value="1"/>
</dbReference>
<evidence type="ECO:0000256" key="3">
    <source>
        <dbReference type="ARBA" id="ARBA00022741"/>
    </source>
</evidence>
<dbReference type="FunFam" id="3.40.50.300:FF:000079">
    <property type="entry name" value="probable ATP-dependent RNA helicase DDX17"/>
    <property type="match status" value="1"/>
</dbReference>
<sequence>MPSDSYSFMVPSSKVGRIIGKKGSKIRELQQDTRTRIIVNNSNSDQTNVEIRGDQRDVVRAKALIQQVIDGDEPAEYQNRSYQNRLRNKENLENSHQKCYNCGKNGHISRNCDQDPGDCSNAIRNGLSLTGTELWGDPKAQEFQCSVYGTEDWNQSQRRESQRISQNGNVNEKKLIIADEEDWEAEAAEDPQPVFMADPDSFQMLSLDDEEDDRPARRGRGRGGGRNRQQPADLGQCRSIRPDYSGGRGPGRQRDSKKSLEGTLIWAMQSRNQEDDENIPVTESKPVDFAEMRRLQEEYDRQKFEGLPPVVKNFYKEHSDVANMSEMQVAEFRKLNNDIQIINLAVNDSDNIPNPVRTFYEAFHNDDEILEQIRRQGFKKPSPIQCQAWPVLLQGKDLIGIAQTGTGKTLAFLLPALIHICGQPLPREQRGGPTVLIVCPTRELALQIEEEVNKIRYKNVSCVCLYGGASRRRQIDVVKKGVDIVVATPGRLNDLVDSKIISVKYVTFLVLDEADRMLDLGFEAQIRLFMLDIRPDRQTVMTSATWPADVQELADRYMKDPIKINIGSLELTAVHTVEQRVEIIEEYNKKDRLFNFIFEEITVDDKVIVFVGRKVTADDIASDLAIEGINCRCIHGDREQADREQCMKEMKSGECRILIATDVASRGLDVKDITYVFNYDFPRNIEEYVHRIGRTGRAGKTGIALSLMTYSDGGSAQPLINILLEANQVIPDELYSLAERNARYQQQNRGWRGKFRNRYGRN</sequence>
<dbReference type="Pfam" id="PF00013">
    <property type="entry name" value="KH_1"/>
    <property type="match status" value="1"/>
</dbReference>
<dbReference type="FunFam" id="3.40.50.300:FF:000008">
    <property type="entry name" value="ATP-dependent RNA helicase RhlB"/>
    <property type="match status" value="1"/>
</dbReference>
<dbReference type="InterPro" id="IPR000629">
    <property type="entry name" value="RNA-helicase_DEAD-box_CS"/>
</dbReference>
<keyword evidence="8" id="KW-0862">Zinc</keyword>
<dbReference type="CDD" id="cd18787">
    <property type="entry name" value="SF2_C_DEAD"/>
    <property type="match status" value="1"/>
</dbReference>
<dbReference type="PROSITE" id="PS51192">
    <property type="entry name" value="HELICASE_ATP_BIND_1"/>
    <property type="match status" value="1"/>
</dbReference>
<evidence type="ECO:0000259" key="15">
    <source>
        <dbReference type="PROSITE" id="PS51194"/>
    </source>
</evidence>
<dbReference type="Pfam" id="PF00271">
    <property type="entry name" value="Helicase_C"/>
    <property type="match status" value="1"/>
</dbReference>
<dbReference type="Gene3D" id="4.10.60.10">
    <property type="entry name" value="Zinc finger, CCHC-type"/>
    <property type="match status" value="1"/>
</dbReference>
<keyword evidence="6 11" id="KW-0067">ATP-binding</keyword>
<dbReference type="GO" id="GO:0005524">
    <property type="term" value="F:ATP binding"/>
    <property type="evidence" value="ECO:0007669"/>
    <property type="project" value="UniProtKB-KW"/>
</dbReference>
<dbReference type="InterPro" id="IPR004088">
    <property type="entry name" value="KH_dom_type_1"/>
</dbReference>
<reference evidence="18" key="1">
    <citation type="submission" date="2025-08" db="UniProtKB">
        <authorList>
            <consortium name="RefSeq"/>
        </authorList>
    </citation>
    <scope>IDENTIFICATION</scope>
</reference>
<evidence type="ECO:0000256" key="11">
    <source>
        <dbReference type="RuleBase" id="RU000492"/>
    </source>
</evidence>
<feature type="domain" description="Helicase C-terminal" evidence="15">
    <location>
        <begin position="589"/>
        <end position="738"/>
    </location>
</feature>
<dbReference type="PROSITE" id="PS00039">
    <property type="entry name" value="DEAD_ATP_HELICASE"/>
    <property type="match status" value="1"/>
</dbReference>
<proteinExistence type="inferred from homology"/>
<evidence type="ECO:0000256" key="12">
    <source>
        <dbReference type="SAM" id="MobiDB-lite"/>
    </source>
</evidence>
<dbReference type="AlphaFoldDB" id="A0A6P7TGI7"/>
<dbReference type="PROSITE" id="PS51195">
    <property type="entry name" value="Q_MOTIF"/>
    <property type="match status" value="1"/>
</dbReference>
<dbReference type="KEGG" id="osn:115223888"/>
<dbReference type="GO" id="GO:0016787">
    <property type="term" value="F:hydrolase activity"/>
    <property type="evidence" value="ECO:0007669"/>
    <property type="project" value="UniProtKB-KW"/>
</dbReference>
<dbReference type="Proteomes" id="UP000515154">
    <property type="component" value="Linkage group LG24"/>
</dbReference>
<dbReference type="Gene3D" id="3.30.1370.10">
    <property type="entry name" value="K Homology domain, type 1"/>
    <property type="match status" value="1"/>
</dbReference>
<dbReference type="InterPro" id="IPR027417">
    <property type="entry name" value="P-loop_NTPase"/>
</dbReference>
<organism evidence="17 18">
    <name type="scientific">Octopus sinensis</name>
    <name type="common">East Asian common octopus</name>
    <dbReference type="NCBI Taxonomy" id="2607531"/>
    <lineage>
        <taxon>Eukaryota</taxon>
        <taxon>Metazoa</taxon>
        <taxon>Spiralia</taxon>
        <taxon>Lophotrochozoa</taxon>
        <taxon>Mollusca</taxon>
        <taxon>Cephalopoda</taxon>
        <taxon>Coleoidea</taxon>
        <taxon>Octopodiformes</taxon>
        <taxon>Octopoda</taxon>
        <taxon>Incirrata</taxon>
        <taxon>Octopodidae</taxon>
        <taxon>Octopus</taxon>
    </lineage>
</organism>
<evidence type="ECO:0000256" key="6">
    <source>
        <dbReference type="ARBA" id="ARBA00022840"/>
    </source>
</evidence>
<dbReference type="PANTHER" id="PTHR47958">
    <property type="entry name" value="ATP-DEPENDENT RNA HELICASE DBP3"/>
    <property type="match status" value="1"/>
</dbReference>
<dbReference type="InterPro" id="IPR036612">
    <property type="entry name" value="KH_dom_type_1_sf"/>
</dbReference>
<dbReference type="InterPro" id="IPR004087">
    <property type="entry name" value="KH_dom"/>
</dbReference>
<dbReference type="PROSITE" id="PS50158">
    <property type="entry name" value="ZF_CCHC"/>
    <property type="match status" value="1"/>
</dbReference>
<dbReference type="Gene3D" id="3.40.50.300">
    <property type="entry name" value="P-loop containing nucleotide triphosphate hydrolases"/>
    <property type="match status" value="2"/>
</dbReference>
<dbReference type="SMART" id="SM00490">
    <property type="entry name" value="HELICc"/>
    <property type="match status" value="1"/>
</dbReference>
<dbReference type="CDD" id="cd00105">
    <property type="entry name" value="KH-I"/>
    <property type="match status" value="1"/>
</dbReference>
<keyword evidence="3 11" id="KW-0547">Nucleotide-binding</keyword>
<dbReference type="PROSITE" id="PS50084">
    <property type="entry name" value="KH_TYPE_1"/>
    <property type="match status" value="1"/>
</dbReference>
<evidence type="ECO:0000259" key="14">
    <source>
        <dbReference type="PROSITE" id="PS51192"/>
    </source>
</evidence>
<keyword evidence="8" id="KW-0863">Zinc-finger</keyword>
<dbReference type="SUPFAM" id="SSF52540">
    <property type="entry name" value="P-loop containing nucleoside triphosphate hydrolases"/>
    <property type="match status" value="1"/>
</dbReference>
<evidence type="ECO:0000313" key="18">
    <source>
        <dbReference type="RefSeq" id="XP_029650463.1"/>
    </source>
</evidence>
<evidence type="ECO:0000256" key="2">
    <source>
        <dbReference type="ARBA" id="ARBA00012552"/>
    </source>
</evidence>
<dbReference type="SUPFAM" id="SSF54791">
    <property type="entry name" value="Eukaryotic type KH-domain (KH-domain type I)"/>
    <property type="match status" value="1"/>
</dbReference>
<comment type="similarity">
    <text evidence="1">Belongs to the DEAD box helicase family. DDX4/VASA subfamily.</text>
</comment>
<dbReference type="InterPro" id="IPR014014">
    <property type="entry name" value="RNA_helicase_DEAD_Q_motif"/>
</dbReference>
<comment type="catalytic activity">
    <reaction evidence="7">
        <text>ATP + H2O = ADP + phosphate + H(+)</text>
        <dbReference type="Rhea" id="RHEA:13065"/>
        <dbReference type="ChEBI" id="CHEBI:15377"/>
        <dbReference type="ChEBI" id="CHEBI:15378"/>
        <dbReference type="ChEBI" id="CHEBI:30616"/>
        <dbReference type="ChEBI" id="CHEBI:43474"/>
        <dbReference type="ChEBI" id="CHEBI:456216"/>
        <dbReference type="EC" id="3.6.4.13"/>
    </reaction>
</comment>
<evidence type="ECO:0000256" key="7">
    <source>
        <dbReference type="ARBA" id="ARBA00047984"/>
    </source>
</evidence>
<keyword evidence="5 11" id="KW-0347">Helicase</keyword>
<gene>
    <name evidence="18" type="primary">LOC115223888</name>
</gene>
<dbReference type="SMART" id="SM00487">
    <property type="entry name" value="DEXDc"/>
    <property type="match status" value="1"/>
</dbReference>
<keyword evidence="4 11" id="KW-0378">Hydrolase</keyword>
<dbReference type="SMART" id="SM00343">
    <property type="entry name" value="ZnF_C2HC"/>
    <property type="match status" value="1"/>
</dbReference>
<dbReference type="GO" id="GO:0008270">
    <property type="term" value="F:zinc ion binding"/>
    <property type="evidence" value="ECO:0007669"/>
    <property type="project" value="UniProtKB-KW"/>
</dbReference>
<keyword evidence="17" id="KW-1185">Reference proteome</keyword>
<dbReference type="SUPFAM" id="SSF57756">
    <property type="entry name" value="Retrovirus zinc finger-like domains"/>
    <property type="match status" value="1"/>
</dbReference>
<feature type="domain" description="CCHC-type" evidence="13">
    <location>
        <begin position="98"/>
        <end position="114"/>
    </location>
</feature>
<evidence type="ECO:0000259" key="13">
    <source>
        <dbReference type="PROSITE" id="PS50158"/>
    </source>
</evidence>
<evidence type="ECO:0000256" key="5">
    <source>
        <dbReference type="ARBA" id="ARBA00022806"/>
    </source>
</evidence>
<evidence type="ECO:0000256" key="8">
    <source>
        <dbReference type="PROSITE-ProRule" id="PRU00047"/>
    </source>
</evidence>
<dbReference type="InterPro" id="IPR014001">
    <property type="entry name" value="Helicase_ATP-bd"/>
</dbReference>
<protein>
    <recommendedName>
        <fullName evidence="2">RNA helicase</fullName>
        <ecNumber evidence="2">3.6.4.13</ecNumber>
    </recommendedName>
</protein>
<evidence type="ECO:0000256" key="1">
    <source>
        <dbReference type="ARBA" id="ARBA00010132"/>
    </source>
</evidence>
<evidence type="ECO:0000259" key="16">
    <source>
        <dbReference type="PROSITE" id="PS51195"/>
    </source>
</evidence>